<gene>
    <name evidence="9" type="ordered locus">PCC7424_3631</name>
</gene>
<dbReference type="InterPro" id="IPR005490">
    <property type="entry name" value="LD_TPept_cat_dom"/>
</dbReference>
<dbReference type="GO" id="GO:0018104">
    <property type="term" value="P:peptidoglycan-protein cross-linking"/>
    <property type="evidence" value="ECO:0007669"/>
    <property type="project" value="TreeGrafter"/>
</dbReference>
<keyword evidence="5 6" id="KW-0961">Cell wall biogenesis/degradation</keyword>
<dbReference type="CDD" id="cd16913">
    <property type="entry name" value="YkuD_like"/>
    <property type="match status" value="1"/>
</dbReference>
<evidence type="ECO:0000256" key="7">
    <source>
        <dbReference type="SAM" id="MobiDB-lite"/>
    </source>
</evidence>
<dbReference type="AlphaFoldDB" id="B7KHS0"/>
<dbReference type="KEGG" id="cyc:PCC7424_3631"/>
<dbReference type="GO" id="GO:0071555">
    <property type="term" value="P:cell wall organization"/>
    <property type="evidence" value="ECO:0007669"/>
    <property type="project" value="UniProtKB-UniRule"/>
</dbReference>
<evidence type="ECO:0000313" key="9">
    <source>
        <dbReference type="EMBL" id="ACK72017.1"/>
    </source>
</evidence>
<dbReference type="OrthoDB" id="552293at2"/>
<dbReference type="PANTHER" id="PTHR30582">
    <property type="entry name" value="L,D-TRANSPEPTIDASE"/>
    <property type="match status" value="1"/>
</dbReference>
<evidence type="ECO:0000259" key="8">
    <source>
        <dbReference type="PROSITE" id="PS52029"/>
    </source>
</evidence>
<keyword evidence="2" id="KW-0808">Transferase</keyword>
<dbReference type="InterPro" id="IPR050979">
    <property type="entry name" value="LD-transpeptidase"/>
</dbReference>
<sequence length="250" mass="27870">MAKTIYYILFSFVMLNLIGLSGCTSEERQPELQTSQNPPIPVSNSPKPELENKPFTLHINRASKQMTIIDKNGAEVMKVPIGIGRGGLKPKRDMMDLVTPTGELVVDLILYQQETFNQVNPKLQEKYLQSEFREFFGDKQGLKNLFNKMNSIDFDGNKQPDQSYGIAYIGLNSAPSNTVVTGPKMRYADWQGVTKTPYWFSIALHGTPRENTDIGASNSGGCIHVQQTILKKLIENGIVNIGTKVIISDN</sequence>
<dbReference type="Pfam" id="PF03734">
    <property type="entry name" value="YkuD"/>
    <property type="match status" value="1"/>
</dbReference>
<dbReference type="GO" id="GO:0005576">
    <property type="term" value="C:extracellular region"/>
    <property type="evidence" value="ECO:0007669"/>
    <property type="project" value="TreeGrafter"/>
</dbReference>
<dbReference type="Proteomes" id="UP000002384">
    <property type="component" value="Chromosome"/>
</dbReference>
<feature type="active site" description="Proton donor/acceptor" evidence="6">
    <location>
        <position position="205"/>
    </location>
</feature>
<dbReference type="SUPFAM" id="SSF141523">
    <property type="entry name" value="L,D-transpeptidase catalytic domain-like"/>
    <property type="match status" value="1"/>
</dbReference>
<dbReference type="RefSeq" id="WP_015955610.1">
    <property type="nucleotide sequence ID" value="NC_011729.1"/>
</dbReference>
<evidence type="ECO:0000313" key="10">
    <source>
        <dbReference type="Proteomes" id="UP000002384"/>
    </source>
</evidence>
<dbReference type="InterPro" id="IPR038063">
    <property type="entry name" value="Transpep_catalytic_dom"/>
</dbReference>
<evidence type="ECO:0000256" key="2">
    <source>
        <dbReference type="ARBA" id="ARBA00022679"/>
    </source>
</evidence>
<comment type="pathway">
    <text evidence="1 6">Cell wall biogenesis; peptidoglycan biosynthesis.</text>
</comment>
<feature type="region of interest" description="Disordered" evidence="7">
    <location>
        <begin position="28"/>
        <end position="52"/>
    </location>
</feature>
<accession>B7KHS0</accession>
<dbReference type="Gene3D" id="2.40.440.10">
    <property type="entry name" value="L,D-transpeptidase catalytic domain-like"/>
    <property type="match status" value="1"/>
</dbReference>
<proteinExistence type="predicted"/>
<dbReference type="GO" id="GO:0071972">
    <property type="term" value="F:peptidoglycan L,D-transpeptidase activity"/>
    <property type="evidence" value="ECO:0007669"/>
    <property type="project" value="TreeGrafter"/>
</dbReference>
<protein>
    <submittedName>
        <fullName evidence="9">ErfK/YbiS/YcfS/YnhG family protein</fullName>
    </submittedName>
</protein>
<keyword evidence="4 6" id="KW-0573">Peptidoglycan synthesis</keyword>
<dbReference type="GO" id="GO:0008360">
    <property type="term" value="P:regulation of cell shape"/>
    <property type="evidence" value="ECO:0007669"/>
    <property type="project" value="UniProtKB-UniRule"/>
</dbReference>
<reference evidence="10" key="1">
    <citation type="journal article" date="2011" name="MBio">
        <title>Novel metabolic attributes of the genus Cyanothece, comprising a group of unicellular nitrogen-fixing Cyanobacteria.</title>
        <authorList>
            <person name="Bandyopadhyay A."/>
            <person name="Elvitigala T."/>
            <person name="Welsh E."/>
            <person name="Stockel J."/>
            <person name="Liberton M."/>
            <person name="Min H."/>
            <person name="Sherman L.A."/>
            <person name="Pakrasi H.B."/>
        </authorList>
    </citation>
    <scope>NUCLEOTIDE SEQUENCE [LARGE SCALE GENOMIC DNA]</scope>
    <source>
        <strain evidence="10">PCC 7424</strain>
    </source>
</reference>
<dbReference type="PROSITE" id="PS52029">
    <property type="entry name" value="LD_TPASE"/>
    <property type="match status" value="1"/>
</dbReference>
<evidence type="ECO:0000256" key="4">
    <source>
        <dbReference type="ARBA" id="ARBA00022984"/>
    </source>
</evidence>
<keyword evidence="10" id="KW-1185">Reference proteome</keyword>
<keyword evidence="3 6" id="KW-0133">Cell shape</keyword>
<evidence type="ECO:0000256" key="5">
    <source>
        <dbReference type="ARBA" id="ARBA00023316"/>
    </source>
</evidence>
<dbReference type="PROSITE" id="PS51257">
    <property type="entry name" value="PROKAR_LIPOPROTEIN"/>
    <property type="match status" value="1"/>
</dbReference>
<dbReference type="UniPathway" id="UPA00219"/>
<feature type="active site" description="Nucleophile" evidence="6">
    <location>
        <position position="222"/>
    </location>
</feature>
<evidence type="ECO:0000256" key="1">
    <source>
        <dbReference type="ARBA" id="ARBA00004752"/>
    </source>
</evidence>
<dbReference type="EMBL" id="CP001291">
    <property type="protein sequence ID" value="ACK72017.1"/>
    <property type="molecule type" value="Genomic_DNA"/>
</dbReference>
<dbReference type="HOGENOM" id="CLU_1109988_0_0_3"/>
<dbReference type="GO" id="GO:0016740">
    <property type="term" value="F:transferase activity"/>
    <property type="evidence" value="ECO:0007669"/>
    <property type="project" value="UniProtKB-KW"/>
</dbReference>
<dbReference type="eggNOG" id="ENOG5033Q3T">
    <property type="taxonomic scope" value="Bacteria"/>
</dbReference>
<feature type="domain" description="L,D-TPase catalytic" evidence="8">
    <location>
        <begin position="55"/>
        <end position="248"/>
    </location>
</feature>
<evidence type="ECO:0000256" key="6">
    <source>
        <dbReference type="PROSITE-ProRule" id="PRU01373"/>
    </source>
</evidence>
<evidence type="ECO:0000256" key="3">
    <source>
        <dbReference type="ARBA" id="ARBA00022960"/>
    </source>
</evidence>
<organism evidence="9 10">
    <name type="scientific">Gloeothece citriformis (strain PCC 7424)</name>
    <name type="common">Cyanothece sp. (strain PCC 7424)</name>
    <dbReference type="NCBI Taxonomy" id="65393"/>
    <lineage>
        <taxon>Bacteria</taxon>
        <taxon>Bacillati</taxon>
        <taxon>Cyanobacteriota</taxon>
        <taxon>Cyanophyceae</taxon>
        <taxon>Oscillatoriophycideae</taxon>
        <taxon>Chroococcales</taxon>
        <taxon>Aphanothecaceae</taxon>
        <taxon>Gloeothece</taxon>
        <taxon>Gloeothece citriformis</taxon>
    </lineage>
</organism>
<feature type="compositionally biased region" description="Polar residues" evidence="7">
    <location>
        <begin position="31"/>
        <end position="46"/>
    </location>
</feature>
<name>B7KHS0_GLOC7</name>